<protein>
    <submittedName>
        <fullName evidence="1">DUF488 domain-containing protein</fullName>
    </submittedName>
</protein>
<gene>
    <name evidence="1" type="ORF">ENG47_07400</name>
</gene>
<proteinExistence type="predicted"/>
<dbReference type="EMBL" id="DRBC01000450">
    <property type="protein sequence ID" value="HDN85560.1"/>
    <property type="molecule type" value="Genomic_DNA"/>
</dbReference>
<dbReference type="Pfam" id="PF04343">
    <property type="entry name" value="DUF488"/>
    <property type="match status" value="1"/>
</dbReference>
<dbReference type="AlphaFoldDB" id="A0A7V0QRS8"/>
<name>A0A7V0QRS8_UNCAE</name>
<reference evidence="1" key="1">
    <citation type="journal article" date="2020" name="mSystems">
        <title>Genome- and Community-Level Interaction Insights into Carbon Utilization and Element Cycling Functions of Hydrothermarchaeota in Hydrothermal Sediment.</title>
        <authorList>
            <person name="Zhou Z."/>
            <person name="Liu Y."/>
            <person name="Xu W."/>
            <person name="Pan J."/>
            <person name="Luo Z.H."/>
            <person name="Li M."/>
        </authorList>
    </citation>
    <scope>NUCLEOTIDE SEQUENCE [LARGE SCALE GENOMIC DNA]</scope>
    <source>
        <strain evidence="1">HyVt-219</strain>
    </source>
</reference>
<sequence>MIADKHKKLYTLGTSNRESKDFLEILKTYCIEAVIDVRRFPTSRWEHFKKENLQKILEKEGINYFYLGRELGGYRKEGYEKHIETPLFKEGIQRLEKIATRLTSVFICAEKLPWKCHRRFIADVLQKRGWKIIHIIDRQRTWNPRTSLF</sequence>
<evidence type="ECO:0000313" key="1">
    <source>
        <dbReference type="EMBL" id="HDN85560.1"/>
    </source>
</evidence>
<dbReference type="PANTHER" id="PTHR39337:SF1">
    <property type="entry name" value="BLR5642 PROTEIN"/>
    <property type="match status" value="1"/>
</dbReference>
<dbReference type="InterPro" id="IPR007438">
    <property type="entry name" value="DUF488"/>
</dbReference>
<dbReference type="Proteomes" id="UP000885660">
    <property type="component" value="Unassembled WGS sequence"/>
</dbReference>
<dbReference type="PIRSF" id="PIRSF024492">
    <property type="entry name" value="UCP024492"/>
    <property type="match status" value="1"/>
</dbReference>
<comment type="caution">
    <text evidence="1">The sequence shown here is derived from an EMBL/GenBank/DDBJ whole genome shotgun (WGS) entry which is preliminary data.</text>
</comment>
<accession>A0A7V0QRS8</accession>
<dbReference type="InterPro" id="IPR014519">
    <property type="entry name" value="UCP024492"/>
</dbReference>
<dbReference type="PANTHER" id="PTHR39337">
    <property type="entry name" value="BLR5642 PROTEIN"/>
    <property type="match status" value="1"/>
</dbReference>
<organism evidence="1">
    <name type="scientific">Aerophobetes bacterium</name>
    <dbReference type="NCBI Taxonomy" id="2030807"/>
    <lineage>
        <taxon>Bacteria</taxon>
        <taxon>Candidatus Aerophobota</taxon>
    </lineage>
</organism>